<dbReference type="PROSITE" id="PS50102">
    <property type="entry name" value="RRM"/>
    <property type="match status" value="3"/>
</dbReference>
<dbReference type="InterPro" id="IPR006535">
    <property type="entry name" value="HnRNP_R/Q_splicing_fac"/>
</dbReference>
<keyword evidence="8" id="KW-1185">Reference proteome</keyword>
<dbReference type="EMBL" id="CAWYQH010000001">
    <property type="protein sequence ID" value="CAK8672252.1"/>
    <property type="molecule type" value="Genomic_DNA"/>
</dbReference>
<comment type="caution">
    <text evidence="7">The sequence shown here is derived from an EMBL/GenBank/DDBJ whole genome shotgun (WGS) entry which is preliminary data.</text>
</comment>
<proteinExistence type="predicted"/>
<evidence type="ECO:0000313" key="7">
    <source>
        <dbReference type="EMBL" id="CAK8672252.1"/>
    </source>
</evidence>
<keyword evidence="4 5" id="KW-0694">RNA-binding</keyword>
<dbReference type="Pfam" id="PF00076">
    <property type="entry name" value="RRM_1"/>
    <property type="match status" value="3"/>
</dbReference>
<reference evidence="7 8" key="1">
    <citation type="submission" date="2024-02" db="EMBL/GenBank/DDBJ databases">
        <authorList>
            <person name="Daric V."/>
            <person name="Darras S."/>
        </authorList>
    </citation>
    <scope>NUCLEOTIDE SEQUENCE [LARGE SCALE GENOMIC DNA]</scope>
</reference>
<dbReference type="CDD" id="cd12249">
    <property type="entry name" value="RRM1_hnRNPR_like"/>
    <property type="match status" value="1"/>
</dbReference>
<evidence type="ECO:0000256" key="1">
    <source>
        <dbReference type="ARBA" id="ARBA00004496"/>
    </source>
</evidence>
<dbReference type="InterPro" id="IPR012677">
    <property type="entry name" value="Nucleotide-bd_a/b_plait_sf"/>
</dbReference>
<feature type="domain" description="RRM" evidence="6">
    <location>
        <begin position="183"/>
        <end position="265"/>
    </location>
</feature>
<keyword evidence="2" id="KW-0963">Cytoplasm</keyword>
<protein>
    <recommendedName>
        <fullName evidence="6">RRM domain-containing protein</fullName>
    </recommendedName>
</protein>
<dbReference type="Proteomes" id="UP001642483">
    <property type="component" value="Unassembled WGS sequence"/>
</dbReference>
<feature type="domain" description="RRM" evidence="6">
    <location>
        <begin position="103"/>
        <end position="181"/>
    </location>
</feature>
<keyword evidence="3" id="KW-0677">Repeat</keyword>
<evidence type="ECO:0000256" key="4">
    <source>
        <dbReference type="ARBA" id="ARBA00022884"/>
    </source>
</evidence>
<accession>A0ABP0EXP7</accession>
<organism evidence="7 8">
    <name type="scientific">Clavelina lepadiformis</name>
    <name type="common">Light-bulb sea squirt</name>
    <name type="synonym">Ascidia lepadiformis</name>
    <dbReference type="NCBI Taxonomy" id="159417"/>
    <lineage>
        <taxon>Eukaryota</taxon>
        <taxon>Metazoa</taxon>
        <taxon>Chordata</taxon>
        <taxon>Tunicata</taxon>
        <taxon>Ascidiacea</taxon>
        <taxon>Aplousobranchia</taxon>
        <taxon>Clavelinidae</taxon>
        <taxon>Clavelina</taxon>
    </lineage>
</organism>
<comment type="subcellular location">
    <subcellularLocation>
        <location evidence="1">Cytoplasm</location>
    </subcellularLocation>
</comment>
<name>A0ABP0EXP7_CLALP</name>
<sequence length="650" mass="70036">MKQINSHDCIVIPNKSHQASLLRSDIPSITSGAQQTNMITANQPSANDANSTNQEALCNNPAKEAALQQLCKTTGYTLKQENGQRKYGGPPPNWNDAIPGKGCEIFVGKLPRDLYEDELVPVLETCGRIYELRLMMDFNGNNRGFAFVKYCAQNEARRALKELNNYEIRKGRLLGVCKSVDNCRLFVGGIPKTKLKDEILTEMKKITEGVVDAIVYPSAADKTKNRGFAFVEYQDHHTAAMARRKLMHTRPQVWGHPIAVDWAEPEVEVDDDVMSTVKILYVRNLMLNTTEEQLEKEFLTIVPPEAIERVKKIRDYGFVHFNTRENALKCMKELNGTLLDGAPMEVTLAKPVDRETYVRYTRAANRVNTEGQESLAAAYPGFITTAYDPATAYSYAGTPIYYGGVPYATAAIPALPATPRYSVPSTLRNDFTQLPAIGIPQIGAAGVPLGIPGATTGMVGAQAGRGVSLRGRNRGAARGIGARNVLNLGRGYASEISMLGGDLQASDDFLQPLQQTASLATTTSSASNIGPTAGPGREIRLTARYGAHPYQPTIAQTQQPTEIINTAVGGLLQENGAGEAGLQAALGRWPEWAPTVLIPGGNAFIGQQAPVASGFTAAAAAAAGTAGGLQPAQVAAQPNPIHPYQIVYLP</sequence>
<evidence type="ECO:0000256" key="2">
    <source>
        <dbReference type="ARBA" id="ARBA00022490"/>
    </source>
</evidence>
<evidence type="ECO:0000256" key="3">
    <source>
        <dbReference type="ARBA" id="ARBA00022737"/>
    </source>
</evidence>
<evidence type="ECO:0000259" key="6">
    <source>
        <dbReference type="PROSITE" id="PS50102"/>
    </source>
</evidence>
<dbReference type="SMART" id="SM00360">
    <property type="entry name" value="RRM"/>
    <property type="match status" value="3"/>
</dbReference>
<evidence type="ECO:0000313" key="8">
    <source>
        <dbReference type="Proteomes" id="UP001642483"/>
    </source>
</evidence>
<dbReference type="PANTHER" id="PTHR21245">
    <property type="entry name" value="HETEROGENEOUS NUCLEAR RIBONUCLEOPROTEIN"/>
    <property type="match status" value="1"/>
</dbReference>
<dbReference type="NCBIfam" id="TIGR01648">
    <property type="entry name" value="hnRNP-R-Q"/>
    <property type="match status" value="1"/>
</dbReference>
<dbReference type="Gene3D" id="3.30.70.330">
    <property type="match status" value="3"/>
</dbReference>
<dbReference type="SUPFAM" id="SSF54928">
    <property type="entry name" value="RNA-binding domain, RBD"/>
    <property type="match status" value="2"/>
</dbReference>
<feature type="domain" description="RRM" evidence="6">
    <location>
        <begin position="278"/>
        <end position="351"/>
    </location>
</feature>
<evidence type="ECO:0000256" key="5">
    <source>
        <dbReference type="PROSITE-ProRule" id="PRU00176"/>
    </source>
</evidence>
<gene>
    <name evidence="7" type="ORF">CVLEPA_LOCUS1226</name>
</gene>
<dbReference type="InterPro" id="IPR000504">
    <property type="entry name" value="RRM_dom"/>
</dbReference>
<dbReference type="InterPro" id="IPR035979">
    <property type="entry name" value="RBD_domain_sf"/>
</dbReference>